<accession>A0AAE0Z690</accession>
<feature type="transmembrane region" description="Helical" evidence="1">
    <location>
        <begin position="33"/>
        <end position="52"/>
    </location>
</feature>
<protein>
    <recommendedName>
        <fullName evidence="2">G8 domain-containing protein</fullName>
    </recommendedName>
</protein>
<keyword evidence="1" id="KW-0472">Membrane</keyword>
<evidence type="ECO:0000256" key="1">
    <source>
        <dbReference type="SAM" id="Phobius"/>
    </source>
</evidence>
<reference evidence="3" key="1">
    <citation type="journal article" date="2023" name="G3 (Bethesda)">
        <title>A reference genome for the long-term kleptoplast-retaining sea slug Elysia crispata morphotype clarki.</title>
        <authorList>
            <person name="Eastman K.E."/>
            <person name="Pendleton A.L."/>
            <person name="Shaikh M.A."/>
            <person name="Suttiyut T."/>
            <person name="Ogas R."/>
            <person name="Tomko P."/>
            <person name="Gavelis G."/>
            <person name="Widhalm J.R."/>
            <person name="Wisecaver J.H."/>
        </authorList>
    </citation>
    <scope>NUCLEOTIDE SEQUENCE</scope>
    <source>
        <strain evidence="3">ECLA1</strain>
    </source>
</reference>
<keyword evidence="1" id="KW-1133">Transmembrane helix</keyword>
<dbReference type="Proteomes" id="UP001283361">
    <property type="component" value="Unassembled WGS sequence"/>
</dbReference>
<dbReference type="EMBL" id="JAWDGP010004526">
    <property type="protein sequence ID" value="KAK3763654.1"/>
    <property type="molecule type" value="Genomic_DNA"/>
</dbReference>
<evidence type="ECO:0000313" key="3">
    <source>
        <dbReference type="EMBL" id="KAK3763654.1"/>
    </source>
</evidence>
<dbReference type="PANTHER" id="PTHR15535">
    <property type="entry name" value="TRANSMEMBRANE PROTEIN 2-RELATED"/>
    <property type="match status" value="1"/>
</dbReference>
<dbReference type="SMART" id="SM01225">
    <property type="entry name" value="G8"/>
    <property type="match status" value="1"/>
</dbReference>
<dbReference type="PANTHER" id="PTHR15535:SF17">
    <property type="entry name" value="TRANSMEMBRANE PROTEIN"/>
    <property type="match status" value="1"/>
</dbReference>
<comment type="caution">
    <text evidence="3">The sequence shown here is derived from an EMBL/GenBank/DDBJ whole genome shotgun (WGS) entry which is preliminary data.</text>
</comment>
<dbReference type="InterPro" id="IPR039477">
    <property type="entry name" value="ILEI/PANDER_dom"/>
</dbReference>
<sequence length="417" mass="46912">MRAWLWTYLPWSLGWLLYRTTSSQIPSRRRHPVPLTAVSVVVVVVAVVAALLTPTAAQTQCPDYIEDSCDRWSDSTTWTNDVVPGEGDVVDIDKCILLDTTTANLGGITIQPTGSLVFEPGIGNQLKVRTKYIRVEGLLRIGSEQCRYEGKATIELTGNRGDHTDSDFGQKYIGVASGGRLELHGERKMPWVKLNQTLDTPDTLEAPYFDSKKDAIEEYKSEGIVAVVINPENGLVRAAATFNVGTNSRYWFGKDEPRFVSFMDWIPANHVVMLASQKTALSSEHNTTSVLEALEKAIYCKVGRSRLRSMQPEEVWVAIAVKEQPWRTQERVGRDVDKDGFRHAQLDLMMPWLNAAFYVSSKKHYTWRWYKDTRLLAGTYDELAPVLDTTGDVRSWKHVNVILETARLTAPPPPVNQ</sequence>
<name>A0AAE0Z690_9GAST</name>
<dbReference type="Pfam" id="PF15711">
    <property type="entry name" value="ILEI"/>
    <property type="match status" value="1"/>
</dbReference>
<gene>
    <name evidence="3" type="ORF">RRG08_056596</name>
</gene>
<evidence type="ECO:0000259" key="2">
    <source>
        <dbReference type="PROSITE" id="PS51484"/>
    </source>
</evidence>
<dbReference type="InterPro" id="IPR052252">
    <property type="entry name" value="CEMIP/CEMIP2"/>
</dbReference>
<feature type="domain" description="G8" evidence="2">
    <location>
        <begin position="76"/>
        <end position="196"/>
    </location>
</feature>
<dbReference type="InterPro" id="IPR019316">
    <property type="entry name" value="G8_domain"/>
</dbReference>
<evidence type="ECO:0000313" key="4">
    <source>
        <dbReference type="Proteomes" id="UP001283361"/>
    </source>
</evidence>
<dbReference type="Pfam" id="PF10162">
    <property type="entry name" value="G8"/>
    <property type="match status" value="1"/>
</dbReference>
<proteinExistence type="predicted"/>
<keyword evidence="4" id="KW-1185">Reference proteome</keyword>
<keyword evidence="1" id="KW-0812">Transmembrane</keyword>
<dbReference type="PROSITE" id="PS51484">
    <property type="entry name" value="G8"/>
    <property type="match status" value="1"/>
</dbReference>
<organism evidence="3 4">
    <name type="scientific">Elysia crispata</name>
    <name type="common">lettuce slug</name>
    <dbReference type="NCBI Taxonomy" id="231223"/>
    <lineage>
        <taxon>Eukaryota</taxon>
        <taxon>Metazoa</taxon>
        <taxon>Spiralia</taxon>
        <taxon>Lophotrochozoa</taxon>
        <taxon>Mollusca</taxon>
        <taxon>Gastropoda</taxon>
        <taxon>Heterobranchia</taxon>
        <taxon>Euthyneura</taxon>
        <taxon>Panpulmonata</taxon>
        <taxon>Sacoglossa</taxon>
        <taxon>Placobranchoidea</taxon>
        <taxon>Plakobranchidae</taxon>
        <taxon>Elysia</taxon>
    </lineage>
</organism>
<dbReference type="AlphaFoldDB" id="A0AAE0Z690"/>